<evidence type="ECO:0000313" key="8">
    <source>
        <dbReference type="EMBL" id="CEJ06074.1"/>
    </source>
</evidence>
<feature type="domain" description="ATPase BadF/BadG/BcrA/BcrD type" evidence="5">
    <location>
        <begin position="6"/>
        <end position="253"/>
    </location>
</feature>
<dbReference type="CDD" id="cd24034">
    <property type="entry name" value="ASKHA_NBD_O66634-like_rpt1"/>
    <property type="match status" value="1"/>
</dbReference>
<reference evidence="7" key="2">
    <citation type="submission" date="2020-01" db="EMBL/GenBank/DDBJ databases">
        <authorList>
            <person name="Hornung B."/>
        </authorList>
    </citation>
    <scope>NUCLEOTIDE SEQUENCE</scope>
    <source>
        <strain evidence="7">PacBioINE</strain>
    </source>
</reference>
<dbReference type="InterPro" id="IPR018709">
    <property type="entry name" value="CoA_activase_DUF2229"/>
</dbReference>
<dbReference type="InterPro" id="IPR008275">
    <property type="entry name" value="CoA_E_activase_dom"/>
</dbReference>
<comment type="cofactor">
    <cofactor evidence="1">
        <name>[4Fe-4S] cluster</name>
        <dbReference type="ChEBI" id="CHEBI:49883"/>
    </cofactor>
</comment>
<evidence type="ECO:0000313" key="9">
    <source>
        <dbReference type="Proteomes" id="UP001071230"/>
    </source>
</evidence>
<evidence type="ECO:0000259" key="5">
    <source>
        <dbReference type="Pfam" id="PF01869"/>
    </source>
</evidence>
<protein>
    <submittedName>
        <fullName evidence="8">CoA-substrate-specific enzyme activase domain protein</fullName>
    </submittedName>
    <submittedName>
        <fullName evidence="7">FldB/FldC dehydratase alpha/beta subunit</fullName>
    </submittedName>
</protein>
<dbReference type="KEGG" id="aacx:DEACI_0950"/>
<keyword evidence="2" id="KW-0479">Metal-binding</keyword>
<dbReference type="CDD" id="cd24035">
    <property type="entry name" value="ASKHA_NBD_O66634-like_rpt2"/>
    <property type="match status" value="1"/>
</dbReference>
<evidence type="ECO:0000256" key="1">
    <source>
        <dbReference type="ARBA" id="ARBA00001966"/>
    </source>
</evidence>
<dbReference type="PANTHER" id="PTHR32329">
    <property type="entry name" value="BIFUNCTIONAL PROTEIN [INCLUDES 2-HYDROXYACYL-COA DEHYDRATASE (N-TER) AND ITS ACTIVATOR DOMAIN (C_TERM)-RELATED"/>
    <property type="match status" value="1"/>
</dbReference>
<dbReference type="Proteomes" id="UP001071230">
    <property type="component" value="Unassembled WGS sequence"/>
</dbReference>
<evidence type="ECO:0000313" key="7">
    <source>
        <dbReference type="EMBL" id="CAA7600298.1"/>
    </source>
</evidence>
<dbReference type="SUPFAM" id="SSF53067">
    <property type="entry name" value="Actin-like ATPase domain"/>
    <property type="match status" value="2"/>
</dbReference>
<keyword evidence="4" id="KW-0411">Iron-sulfur</keyword>
<dbReference type="InterPro" id="IPR043129">
    <property type="entry name" value="ATPase_NBD"/>
</dbReference>
<evidence type="ECO:0000256" key="2">
    <source>
        <dbReference type="ARBA" id="ARBA00022723"/>
    </source>
</evidence>
<accession>A0A8S0W230</accession>
<dbReference type="Proteomes" id="UP000836597">
    <property type="component" value="Chromosome"/>
</dbReference>
<dbReference type="GO" id="GO:0046872">
    <property type="term" value="F:metal ion binding"/>
    <property type="evidence" value="ECO:0007669"/>
    <property type="project" value="UniProtKB-KW"/>
</dbReference>
<evidence type="ECO:0000256" key="4">
    <source>
        <dbReference type="ARBA" id="ARBA00023014"/>
    </source>
</evidence>
<dbReference type="NCBIfam" id="TIGR00241">
    <property type="entry name" value="CoA_E_activ"/>
    <property type="match status" value="1"/>
</dbReference>
<dbReference type="EMBL" id="CDGJ01000015">
    <property type="protein sequence ID" value="CEJ06074.1"/>
    <property type="molecule type" value="Genomic_DNA"/>
</dbReference>
<dbReference type="Pfam" id="PF01869">
    <property type="entry name" value="BcrAD_BadFG"/>
    <property type="match status" value="2"/>
</dbReference>
<dbReference type="InterPro" id="IPR002731">
    <property type="entry name" value="ATPase_BadF"/>
</dbReference>
<keyword evidence="9" id="KW-1185">Reference proteome</keyword>
<evidence type="ECO:0000259" key="6">
    <source>
        <dbReference type="Pfam" id="PF09989"/>
    </source>
</evidence>
<sequence length="1408" mass="156339">MELLNVGLDVGSTTAKLVVLADGRITHKKYLRHLSGLKEAVIALLEECRPLLADRLLTMTVTGSGGLPFAQTLNVPFVQEVIACTEAVKQYIPETDVAIELGGEDAKITYFDQSLEQRMNGTCAGGTGAFIDQMAALLQTDAAGLNELARHYKTLYPIASRCGVFAKTDIQPLLNEGAAPEDIAASVFQAVVNQTIGGLAQGRPIKGKVAFLGGPLHFLPELRQRFRQTLVLEPEQYLHPEDSQFFVALGAALSSVKESPLSGPALYERAVLLPHMERQGDAPLTPLFTGAEDYARFRARHARHTVPKRDLTLHQGKTFLGIDAGSTTTKVALIDDEGRLLYSYYGNNKGKPLETTVEALQELYAKLPPKAWIANSVVTGYGEPYIQAALKVDLGEIETVAHYKAANFFLPGVDFVLDIGGQDMKCLVIKEGVIDSILLNEACSSGCGSFIETFATSLQLEVNDFAGKGIRAQRPVDLGTRCTVFMNSKVRQVQKEGAEVEDISAGLALSVIKNALFKIIRFRSADDLGQKIVAQGGTFYNDAVLRALEMITGREVVRPDISGIMGAFGAALIAREHDQEGHSSTLLPADALEHLHNETEFRRCEFCGNHCRLTVHHFNDGRSFISGNRCERGLGLQKENNPLPNLYAYKYRRVFNYRPLKEEDARRGSIGLPRALNMYDDYPFWFTLFTELGYRVILSGRSSQTLYALGMESISSDSVCYPAKLVHGHIADLVQKGLKTIFYPSIPFNIAEDPQAGNHYNCPIVTSYPETIGANMEILGEQGVKFYHPFLPLDSPHHMAKRLAAALAPEGLPLAEIRPAVQKAYAELSRYREDVRKQGKEALRFMREHHRRGIVLAGRPYHIDPELHHGIPDMLQSYGFAVLSEDSVRDLAVVERPLQMIDQWVYDSRLYAAATLVAQEPDLELIQLNSFGCGLDSITSEQVREILRRYGKIYTTIKIDDINNLGGARIRVRSLIASIYERDKKGFIPRRKYQSPGRVLFTTAMKEQHTILAPQMSPVHFQFLKTAFTNAGYRIELLPDADQAAVDEGLRFVNNDACYPAILVVGQVMKALRSGSYDPEQTSVIVSQTGGGCRATNYIAYLRKALRDAGLGHIPVISLNTAGLEPNPGFQLTRSLFDEIMQALVYGDLLMRVLHRVRPYEQVPGSADTLYDYWVEECQNSLQKRDRKAFNRNVEGIVRQFDRLPLDETKAKPRVGIVGEIMVKYYPAANNNLVQMLEEEGAEVIVPDLIDFLLYNAMDSQYQYQFLAGPLSGVLSSRLAVGIIEWYRRAMKKALRHSRRFQPPLAIGEFAQAAQKHLSLANQTGEGWFLTGEMEELLHSGTNNILCIQPFACLPNHVIGRGMLRELKKHYPGANISFIDYDSGASAVNQFNRIKLMLTVAKEAVESG</sequence>
<gene>
    <name evidence="8" type="ORF">DEACI_0520</name>
    <name evidence="7" type="ORF">DEACI_0950</name>
</gene>
<dbReference type="EMBL" id="LR746496">
    <property type="protein sequence ID" value="CAA7600298.1"/>
    <property type="molecule type" value="Genomic_DNA"/>
</dbReference>
<feature type="domain" description="DUF2229" evidence="6">
    <location>
        <begin position="670"/>
        <end position="888"/>
    </location>
</feature>
<dbReference type="GO" id="GO:0051536">
    <property type="term" value="F:iron-sulfur cluster binding"/>
    <property type="evidence" value="ECO:0007669"/>
    <property type="project" value="UniProtKB-KW"/>
</dbReference>
<name>A0A8S0W230_9FIRM</name>
<dbReference type="PANTHER" id="PTHR32329:SF4">
    <property type="entry name" value="ACTIVATOR OF 2-HYDROXYACYL-COA DEHYDRATASE"/>
    <property type="match status" value="1"/>
</dbReference>
<dbReference type="InterPro" id="IPR051805">
    <property type="entry name" value="Dehydratase_Activator_Redct"/>
</dbReference>
<proteinExistence type="predicted"/>
<keyword evidence="3" id="KW-0408">Iron</keyword>
<organism evidence="7">
    <name type="scientific">Acididesulfobacillus acetoxydans</name>
    <dbReference type="NCBI Taxonomy" id="1561005"/>
    <lineage>
        <taxon>Bacteria</taxon>
        <taxon>Bacillati</taxon>
        <taxon>Bacillota</taxon>
        <taxon>Clostridia</taxon>
        <taxon>Eubacteriales</taxon>
        <taxon>Peptococcaceae</taxon>
        <taxon>Acididesulfobacillus</taxon>
    </lineage>
</organism>
<evidence type="ECO:0000256" key="3">
    <source>
        <dbReference type="ARBA" id="ARBA00023004"/>
    </source>
</evidence>
<dbReference type="Gene3D" id="3.30.420.40">
    <property type="match status" value="4"/>
</dbReference>
<dbReference type="Pfam" id="PF09989">
    <property type="entry name" value="DUF2229"/>
    <property type="match status" value="1"/>
</dbReference>
<feature type="domain" description="ATPase BadF/BadG/BcrA/BcrD type" evidence="5">
    <location>
        <begin position="320"/>
        <end position="574"/>
    </location>
</feature>
<reference evidence="8" key="1">
    <citation type="submission" date="2014-11" db="EMBL/GenBank/DDBJ databases">
        <authorList>
            <person name="Hornung B.V."/>
        </authorList>
    </citation>
    <scope>NUCLEOTIDE SEQUENCE</scope>
    <source>
        <strain evidence="8">INE</strain>
    </source>
</reference>